<sequence length="1052" mass="116687">MQPNHDSTGRAQASQSSSWFDYARGAASWASSAIYGVWQVSATLVSWPFTKLGADAYIESRLEDLDPSRRTAPAKAPVVEREISTAPVTESVLPVAPETVSVTASVDVNEQPQSETSEEMIVDELLLESINSQVPGNRLQKQNSVESNASDSDLYIHSDSGNDTDSEAELSDEEHNLVMSGLMAQSLPHTLRHSESNSSTDSEGFDLDASRTRAQTLNTRDLRNLMTKSLRDMNQQQVRAEVKKYNKGLKEEAKLDSGDDSGVEDLDLGDEGEESMLQSLMPTLQNIQSLPQSSSPEDSLRSVLSAAETTNKLVRSDVARELDTTRNNSFISGQLKRKEFKAIPKSEHAELAATFARTLGEVERFNKKVMLEAFNQFMKTYVSRTHRLMPKVVNLARAQRVMLSQPVVQGDFKTMKKHRSMSDDKALLERFSGLVDEVGKAVYAPIYGGKASTWQEQINQLDKVLNKVNSFDKITSKNAGLVAAIQDDLQVMAGQLLDRQEQLKTLRKSDDRKMSVTMKQINAWEADTLAVLEALQSEYEAKAAAKAEKLDGAQKTIHDYQVRKEQKKFKKAFNDVAKLSTKLHSELASRQVAADKEGEIEVQDMVKLVNSHASALSKIVQPFKGGKKRLGETVVARLESQSELAHCSYKVPVRVDGKLHTYTVTYTPAKDFDMTTSEGVVINDPLNLDGRFPCSANRMSKDGQTLVVVEVFDSKEQLVRREVREGTMVPYQEKDEKVRHAMTDKRLLQGVSLVAAANLERYPELDEALSNSEEQEPVDMKMNYVCYLSPDQLRKQGVHENEYMMVQETQEAMDRMSAAPQTLTFGSGTNARSAKVNLQPKMFVFPVNMLGFNGALSTAFRTFELADQINDQAMAKLIGKSREDNGLPGGEVGEYLASEAGQKLAPEARDELIALCRELRSHISYRQYHHAGDRPFYGPWLVDEIVNRIGQGLIDGCKSAKDRTNNANKAIIADACAAHARRKQSPEAPVWSNLTLGKDITSPEMMDNHTNSHIACGALKQQMVSCGLTGYKVDDTAIGMVHPTMYNTLKAS</sequence>
<accession>A0A1X7AJQ4</accession>
<name>A0A1X7AJQ4_9GAMM</name>
<dbReference type="InterPro" id="IPR008108">
    <property type="entry name" value="IpgD/SopB"/>
</dbReference>
<keyword evidence="4 7" id="KW-0378">Hydrolase</keyword>
<dbReference type="GO" id="GO:0016791">
    <property type="term" value="F:phosphatase activity"/>
    <property type="evidence" value="ECO:0007669"/>
    <property type="project" value="InterPro"/>
</dbReference>
<evidence type="ECO:0000256" key="5">
    <source>
        <dbReference type="ARBA" id="ARBA00023026"/>
    </source>
</evidence>
<proteinExistence type="inferred from homology"/>
<dbReference type="Pfam" id="PF05925">
    <property type="entry name" value="IpgD"/>
    <property type="match status" value="1"/>
</dbReference>
<evidence type="ECO:0000256" key="2">
    <source>
        <dbReference type="ARBA" id="ARBA00009007"/>
    </source>
</evidence>
<organism evidence="7 8">
    <name type="scientific">Parendozoicomonas haliclonae</name>
    <dbReference type="NCBI Taxonomy" id="1960125"/>
    <lineage>
        <taxon>Bacteria</taxon>
        <taxon>Pseudomonadati</taxon>
        <taxon>Pseudomonadota</taxon>
        <taxon>Gammaproteobacteria</taxon>
        <taxon>Oceanospirillales</taxon>
        <taxon>Endozoicomonadaceae</taxon>
        <taxon>Parendozoicomonas</taxon>
    </lineage>
</organism>
<feature type="region of interest" description="Disordered" evidence="6">
    <location>
        <begin position="133"/>
        <end position="172"/>
    </location>
</feature>
<gene>
    <name evidence="7" type="primary">sopB_2</name>
    <name evidence="7" type="ORF">EHSB41UT_02296</name>
</gene>
<evidence type="ECO:0000313" key="7">
    <source>
        <dbReference type="EMBL" id="SMA47053.1"/>
    </source>
</evidence>
<feature type="compositionally biased region" description="Polar residues" evidence="6">
    <location>
        <begin position="133"/>
        <end position="151"/>
    </location>
</feature>
<evidence type="ECO:0000256" key="6">
    <source>
        <dbReference type="SAM" id="MobiDB-lite"/>
    </source>
</evidence>
<keyword evidence="3" id="KW-0964">Secreted</keyword>
<reference evidence="7 8" key="1">
    <citation type="submission" date="2017-03" db="EMBL/GenBank/DDBJ databases">
        <authorList>
            <person name="Afonso C.L."/>
            <person name="Miller P.J."/>
            <person name="Scott M.A."/>
            <person name="Spackman E."/>
            <person name="Goraichik I."/>
            <person name="Dimitrov K.M."/>
            <person name="Suarez D.L."/>
            <person name="Swayne D.E."/>
        </authorList>
    </citation>
    <scope>NUCLEOTIDE SEQUENCE [LARGE SCALE GENOMIC DNA]</scope>
    <source>
        <strain evidence="7">SB41UT1</strain>
    </source>
</reference>
<dbReference type="EC" id="3.1.3.-" evidence="7"/>
<dbReference type="GO" id="GO:0005576">
    <property type="term" value="C:extracellular region"/>
    <property type="evidence" value="ECO:0007669"/>
    <property type="project" value="UniProtKB-SubCell"/>
</dbReference>
<dbReference type="Proteomes" id="UP000196573">
    <property type="component" value="Unassembled WGS sequence"/>
</dbReference>
<protein>
    <submittedName>
        <fullName evidence="7">Inositol phosphate phosphatase SopB</fullName>
        <ecNumber evidence="7">3.1.3.-</ecNumber>
    </submittedName>
</protein>
<keyword evidence="8" id="KW-1185">Reference proteome</keyword>
<keyword evidence="5" id="KW-0843">Virulence</keyword>
<comment type="subcellular location">
    <subcellularLocation>
        <location evidence="1">Secreted</location>
    </subcellularLocation>
</comment>
<dbReference type="EMBL" id="FWPT01000005">
    <property type="protein sequence ID" value="SMA47053.1"/>
    <property type="molecule type" value="Genomic_DNA"/>
</dbReference>
<evidence type="ECO:0000256" key="4">
    <source>
        <dbReference type="ARBA" id="ARBA00022801"/>
    </source>
</evidence>
<dbReference type="AlphaFoldDB" id="A0A1X7AJQ4"/>
<evidence type="ECO:0000256" key="1">
    <source>
        <dbReference type="ARBA" id="ARBA00004613"/>
    </source>
</evidence>
<feature type="compositionally biased region" description="Acidic residues" evidence="6">
    <location>
        <begin position="162"/>
        <end position="172"/>
    </location>
</feature>
<comment type="similarity">
    <text evidence="2">Belongs to the phosphatase IpgD/SopB family.</text>
</comment>
<evidence type="ECO:0000313" key="8">
    <source>
        <dbReference type="Proteomes" id="UP000196573"/>
    </source>
</evidence>
<dbReference type="RefSeq" id="WP_165767233.1">
    <property type="nucleotide sequence ID" value="NZ_CBCSCN010000003.1"/>
</dbReference>
<evidence type="ECO:0000256" key="3">
    <source>
        <dbReference type="ARBA" id="ARBA00022525"/>
    </source>
</evidence>
<feature type="region of interest" description="Disordered" evidence="6">
    <location>
        <begin position="190"/>
        <end position="211"/>
    </location>
</feature>